<proteinExistence type="predicted"/>
<accession>A0A1D3HIE6</accession>
<evidence type="ECO:0000313" key="2">
    <source>
        <dbReference type="EMBL" id="SBQ23195.1"/>
    </source>
</evidence>
<gene>
    <name evidence="1" type="ORF">WHOF_00523</name>
    <name evidence="2" type="ORF">WHOF_02152</name>
</gene>
<dbReference type="EMBL" id="LT591897">
    <property type="protein sequence ID" value="SBQ23195.1"/>
    <property type="molecule type" value="Genomic_DNA"/>
</dbReference>
<dbReference type="Proteomes" id="UP000239837">
    <property type="component" value="Chromosome"/>
</dbReference>
<sequence>MDKGTVLSDGISFLNIVGLPRIPAEQLPLCRLKPVSVAFQIDIQTQ</sequence>
<dbReference type="GeneID" id="66754281"/>
<organism evidence="1">
    <name type="scientific">Neisseria gonorrhoeae</name>
    <dbReference type="NCBI Taxonomy" id="485"/>
    <lineage>
        <taxon>Bacteria</taxon>
        <taxon>Pseudomonadati</taxon>
        <taxon>Pseudomonadota</taxon>
        <taxon>Betaproteobacteria</taxon>
        <taxon>Neisseriales</taxon>
        <taxon>Neisseriaceae</taxon>
        <taxon>Neisseria</taxon>
    </lineage>
</organism>
<name>A0A1D3HIE6_NEIGO</name>
<protein>
    <submittedName>
        <fullName evidence="1">Uncharacterized protein</fullName>
    </submittedName>
</protein>
<dbReference type="RefSeq" id="WP_020996737.1">
    <property type="nucleotide sequence ID" value="NZ_AP018377.1"/>
</dbReference>
<reference evidence="1" key="1">
    <citation type="submission" date="2016-05" db="EMBL/GenBank/DDBJ databases">
        <authorList>
            <consortium name="Pathogen Informatics"/>
        </authorList>
    </citation>
    <scope>NUCLEOTIDE SEQUENCE</scope>
    <source>
        <strain evidence="1">WHO F</strain>
    </source>
</reference>
<dbReference type="AlphaFoldDB" id="A0A1D3HIE6"/>
<dbReference type="EMBL" id="FLKW01000004">
    <property type="protein sequence ID" value="SBM94822.1"/>
    <property type="molecule type" value="Genomic_DNA"/>
</dbReference>
<evidence type="ECO:0000313" key="1">
    <source>
        <dbReference type="EMBL" id="SBM94822.1"/>
    </source>
</evidence>